<name>A0A2P6Q066_ROSCH</name>
<dbReference type="Proteomes" id="UP000238479">
    <property type="component" value="Chromosome 6"/>
</dbReference>
<protein>
    <submittedName>
        <fullName evidence="2">Uncharacterized protein</fullName>
    </submittedName>
</protein>
<evidence type="ECO:0000313" key="3">
    <source>
        <dbReference type="Proteomes" id="UP000238479"/>
    </source>
</evidence>
<proteinExistence type="predicted"/>
<organism evidence="2 3">
    <name type="scientific">Rosa chinensis</name>
    <name type="common">China rose</name>
    <dbReference type="NCBI Taxonomy" id="74649"/>
    <lineage>
        <taxon>Eukaryota</taxon>
        <taxon>Viridiplantae</taxon>
        <taxon>Streptophyta</taxon>
        <taxon>Embryophyta</taxon>
        <taxon>Tracheophyta</taxon>
        <taxon>Spermatophyta</taxon>
        <taxon>Magnoliopsida</taxon>
        <taxon>eudicotyledons</taxon>
        <taxon>Gunneridae</taxon>
        <taxon>Pentapetalae</taxon>
        <taxon>rosids</taxon>
        <taxon>fabids</taxon>
        <taxon>Rosales</taxon>
        <taxon>Rosaceae</taxon>
        <taxon>Rosoideae</taxon>
        <taxon>Rosoideae incertae sedis</taxon>
        <taxon>Rosa</taxon>
    </lineage>
</organism>
<comment type="caution">
    <text evidence="2">The sequence shown here is derived from an EMBL/GenBank/DDBJ whole genome shotgun (WGS) entry which is preliminary data.</text>
</comment>
<keyword evidence="1" id="KW-0472">Membrane</keyword>
<sequence length="82" mass="9617">MLFIFGTGASILIQLFVSLTGSKPYLVSGLFADCLGFFFFFFFFFPVLFLFWRLLECNRIIFPLMGLIFFFFGERQKHLTVS</sequence>
<gene>
    <name evidence="2" type="ORF">RchiOBHm_Chr6g0306271</name>
</gene>
<keyword evidence="1" id="KW-1133">Transmembrane helix</keyword>
<dbReference type="AlphaFoldDB" id="A0A2P6Q066"/>
<feature type="transmembrane region" description="Helical" evidence="1">
    <location>
        <begin position="28"/>
        <end position="50"/>
    </location>
</feature>
<accession>A0A2P6Q066</accession>
<keyword evidence="3" id="KW-1185">Reference proteome</keyword>
<keyword evidence="1" id="KW-0812">Transmembrane</keyword>
<reference evidence="2 3" key="1">
    <citation type="journal article" date="2018" name="Nat. Genet.">
        <title>The Rosa genome provides new insights in the design of modern roses.</title>
        <authorList>
            <person name="Bendahmane M."/>
        </authorList>
    </citation>
    <scope>NUCLEOTIDE SEQUENCE [LARGE SCALE GENOMIC DNA]</scope>
    <source>
        <strain evidence="3">cv. Old Blush</strain>
    </source>
</reference>
<dbReference type="EMBL" id="PDCK01000044">
    <property type="protein sequence ID" value="PRQ27529.1"/>
    <property type="molecule type" value="Genomic_DNA"/>
</dbReference>
<dbReference type="Gramene" id="PRQ27529">
    <property type="protein sequence ID" value="PRQ27529"/>
    <property type="gene ID" value="RchiOBHm_Chr6g0306271"/>
</dbReference>
<evidence type="ECO:0000313" key="2">
    <source>
        <dbReference type="EMBL" id="PRQ27529.1"/>
    </source>
</evidence>
<evidence type="ECO:0000256" key="1">
    <source>
        <dbReference type="SAM" id="Phobius"/>
    </source>
</evidence>